<organism evidence="1 2">
    <name type="scientific">Lupinus albus</name>
    <name type="common">White lupine</name>
    <name type="synonym">Lupinus termis</name>
    <dbReference type="NCBI Taxonomy" id="3870"/>
    <lineage>
        <taxon>Eukaryota</taxon>
        <taxon>Viridiplantae</taxon>
        <taxon>Streptophyta</taxon>
        <taxon>Embryophyta</taxon>
        <taxon>Tracheophyta</taxon>
        <taxon>Spermatophyta</taxon>
        <taxon>Magnoliopsida</taxon>
        <taxon>eudicotyledons</taxon>
        <taxon>Gunneridae</taxon>
        <taxon>Pentapetalae</taxon>
        <taxon>rosids</taxon>
        <taxon>fabids</taxon>
        <taxon>Fabales</taxon>
        <taxon>Fabaceae</taxon>
        <taxon>Papilionoideae</taxon>
        <taxon>50 kb inversion clade</taxon>
        <taxon>genistoids sensu lato</taxon>
        <taxon>core genistoids</taxon>
        <taxon>Genisteae</taxon>
        <taxon>Lupinus</taxon>
    </lineage>
</organism>
<dbReference type="AlphaFoldDB" id="A0A6A4NXQ4"/>
<dbReference type="Proteomes" id="UP000447434">
    <property type="component" value="Chromosome 16"/>
</dbReference>
<dbReference type="EMBL" id="WOCE01000016">
    <property type="protein sequence ID" value="KAE9597223.1"/>
    <property type="molecule type" value="Genomic_DNA"/>
</dbReference>
<sequence>MMKNLVKESHYRNMEIIIQRANAAEDSSKVKSLVSSKNLPKAVTCVNQK</sequence>
<proteinExistence type="predicted"/>
<gene>
    <name evidence="1" type="ORF">Lalb_Chr16g0384301</name>
</gene>
<reference evidence="2" key="1">
    <citation type="journal article" date="2020" name="Nat. Commun.">
        <title>Genome sequence of the cluster root forming white lupin.</title>
        <authorList>
            <person name="Hufnagel B."/>
            <person name="Marques A."/>
            <person name="Soriano A."/>
            <person name="Marques L."/>
            <person name="Divol F."/>
            <person name="Doumas P."/>
            <person name="Sallet E."/>
            <person name="Mancinotti D."/>
            <person name="Carrere S."/>
            <person name="Marande W."/>
            <person name="Arribat S."/>
            <person name="Keller J."/>
            <person name="Huneau C."/>
            <person name="Blein T."/>
            <person name="Aime D."/>
            <person name="Laguerre M."/>
            <person name="Taylor J."/>
            <person name="Schubert V."/>
            <person name="Nelson M."/>
            <person name="Geu-Flores F."/>
            <person name="Crespi M."/>
            <person name="Gallardo-Guerrero K."/>
            <person name="Delaux P.-M."/>
            <person name="Salse J."/>
            <person name="Berges H."/>
            <person name="Guyot R."/>
            <person name="Gouzy J."/>
            <person name="Peret B."/>
        </authorList>
    </citation>
    <scope>NUCLEOTIDE SEQUENCE [LARGE SCALE GENOMIC DNA]</scope>
    <source>
        <strain evidence="2">cv. Amiga</strain>
    </source>
</reference>
<evidence type="ECO:0000313" key="2">
    <source>
        <dbReference type="Proteomes" id="UP000447434"/>
    </source>
</evidence>
<name>A0A6A4NXQ4_LUPAL</name>
<keyword evidence="2" id="KW-1185">Reference proteome</keyword>
<comment type="caution">
    <text evidence="1">The sequence shown here is derived from an EMBL/GenBank/DDBJ whole genome shotgun (WGS) entry which is preliminary data.</text>
</comment>
<protein>
    <submittedName>
        <fullName evidence="1">Uncharacterized protein</fullName>
    </submittedName>
</protein>
<evidence type="ECO:0000313" key="1">
    <source>
        <dbReference type="EMBL" id="KAE9597223.1"/>
    </source>
</evidence>
<accession>A0A6A4NXQ4</accession>